<dbReference type="Proteomes" id="UP000295066">
    <property type="component" value="Unassembled WGS sequence"/>
</dbReference>
<dbReference type="Pfam" id="PF07331">
    <property type="entry name" value="TctB"/>
    <property type="match status" value="1"/>
</dbReference>
<feature type="domain" description="DUF1468" evidence="2">
    <location>
        <begin position="9"/>
        <end position="146"/>
    </location>
</feature>
<reference evidence="3 4" key="1">
    <citation type="submission" date="2019-03" db="EMBL/GenBank/DDBJ databases">
        <title>Genomic Encyclopedia of Type Strains, Phase IV (KMG-IV): sequencing the most valuable type-strain genomes for metagenomic binning, comparative biology and taxonomic classification.</title>
        <authorList>
            <person name="Goeker M."/>
        </authorList>
    </citation>
    <scope>NUCLEOTIDE SEQUENCE [LARGE SCALE GENOMIC DNA]</scope>
    <source>
        <strain evidence="3 4">DSM 25964</strain>
    </source>
</reference>
<dbReference type="AlphaFoldDB" id="A0A4R8MC55"/>
<organism evidence="3 4">
    <name type="scientific">Aminivibrio pyruvatiphilus</name>
    <dbReference type="NCBI Taxonomy" id="1005740"/>
    <lineage>
        <taxon>Bacteria</taxon>
        <taxon>Thermotogati</taxon>
        <taxon>Synergistota</taxon>
        <taxon>Synergistia</taxon>
        <taxon>Synergistales</taxon>
        <taxon>Aminobacteriaceae</taxon>
        <taxon>Aminivibrio</taxon>
    </lineage>
</organism>
<dbReference type="InterPro" id="IPR009936">
    <property type="entry name" value="DUF1468"/>
</dbReference>
<keyword evidence="4" id="KW-1185">Reference proteome</keyword>
<dbReference type="RefSeq" id="WP_133956912.1">
    <property type="nucleotide sequence ID" value="NZ_SORI01000004.1"/>
</dbReference>
<keyword evidence="1" id="KW-0812">Transmembrane</keyword>
<accession>A0A4R8MC55</accession>
<comment type="caution">
    <text evidence="3">The sequence shown here is derived from an EMBL/GenBank/DDBJ whole genome shotgun (WGS) entry which is preliminary data.</text>
</comment>
<dbReference type="OrthoDB" id="47109at2"/>
<keyword evidence="1" id="KW-0472">Membrane</keyword>
<protein>
    <submittedName>
        <fullName evidence="3">Tripartite tricarboxylate transporter TctB family protein</fullName>
    </submittedName>
</protein>
<dbReference type="EMBL" id="SORI01000004">
    <property type="protein sequence ID" value="TDY61862.1"/>
    <property type="molecule type" value="Genomic_DNA"/>
</dbReference>
<evidence type="ECO:0000259" key="2">
    <source>
        <dbReference type="Pfam" id="PF07331"/>
    </source>
</evidence>
<sequence length="154" mass="16697">MKKTLRILFGVSLVLVSLWVIRTSSTFPEAVSAGKKIPGPAFFPVLLSVVLIPCGLHQAVSALRSGTEAAGRRWGSGAANGAIVILSLVVYVQLMQWMGYALSTFIFSMFLLLRLRVGVLKALAVTIITVVFILLVFGRLFQIQLPLGELGIPW</sequence>
<evidence type="ECO:0000313" key="3">
    <source>
        <dbReference type="EMBL" id="TDY61862.1"/>
    </source>
</evidence>
<evidence type="ECO:0000313" key="4">
    <source>
        <dbReference type="Proteomes" id="UP000295066"/>
    </source>
</evidence>
<keyword evidence="1" id="KW-1133">Transmembrane helix</keyword>
<proteinExistence type="predicted"/>
<evidence type="ECO:0000256" key="1">
    <source>
        <dbReference type="SAM" id="Phobius"/>
    </source>
</evidence>
<gene>
    <name evidence="3" type="ORF">C8D99_104103</name>
</gene>
<feature type="transmembrane region" description="Helical" evidence="1">
    <location>
        <begin position="74"/>
        <end position="91"/>
    </location>
</feature>
<name>A0A4R8MC55_9BACT</name>
<feature type="transmembrane region" description="Helical" evidence="1">
    <location>
        <begin position="122"/>
        <end position="141"/>
    </location>
</feature>
<feature type="transmembrane region" description="Helical" evidence="1">
    <location>
        <begin position="42"/>
        <end position="62"/>
    </location>
</feature>